<evidence type="ECO:0000259" key="3">
    <source>
        <dbReference type="Pfam" id="PF13505"/>
    </source>
</evidence>
<dbReference type="InterPro" id="IPR011250">
    <property type="entry name" value="OMP/PagP_B-barrel"/>
</dbReference>
<dbReference type="Gene3D" id="2.40.160.20">
    <property type="match status" value="1"/>
</dbReference>
<evidence type="ECO:0000256" key="1">
    <source>
        <dbReference type="ARBA" id="ARBA00022729"/>
    </source>
</evidence>
<feature type="chain" id="PRO_5029008288" evidence="2">
    <location>
        <begin position="20"/>
        <end position="214"/>
    </location>
</feature>
<dbReference type="AlphaFoldDB" id="A0A7H0VBL2"/>
<evidence type="ECO:0000313" key="4">
    <source>
        <dbReference type="EMBL" id="QNR23110.1"/>
    </source>
</evidence>
<dbReference type="SUPFAM" id="SSF56925">
    <property type="entry name" value="OMPA-like"/>
    <property type="match status" value="1"/>
</dbReference>
<dbReference type="Proteomes" id="UP000516305">
    <property type="component" value="Chromosome"/>
</dbReference>
<evidence type="ECO:0000256" key="2">
    <source>
        <dbReference type="SAM" id="SignalP"/>
    </source>
</evidence>
<feature type="domain" description="Outer membrane protein beta-barrel" evidence="3">
    <location>
        <begin position="37"/>
        <end position="208"/>
    </location>
</feature>
<proteinExistence type="predicted"/>
<dbReference type="InterPro" id="IPR027385">
    <property type="entry name" value="Beta-barrel_OMP"/>
</dbReference>
<dbReference type="EMBL" id="CP060139">
    <property type="protein sequence ID" value="QNR23110.1"/>
    <property type="molecule type" value="Genomic_DNA"/>
</dbReference>
<dbReference type="KEGG" id="chyd:H4K34_12070"/>
<protein>
    <submittedName>
        <fullName evidence="4">Outer membrane beta-barrel protein</fullName>
    </submittedName>
</protein>
<evidence type="ECO:0000313" key="5">
    <source>
        <dbReference type="Proteomes" id="UP000516305"/>
    </source>
</evidence>
<gene>
    <name evidence="4" type="ORF">H4K34_12070</name>
</gene>
<reference evidence="4 5" key="1">
    <citation type="submission" date="2020-08" db="EMBL/GenBank/DDBJ databases">
        <title>Croceimicrobium hydrocarbonivorans gen. nov., sp. nov., a novel marine bacterium isolated from a bacterial consortium that degrades polyethylene terephthalate.</title>
        <authorList>
            <person name="Liu R."/>
        </authorList>
    </citation>
    <scope>NUCLEOTIDE SEQUENCE [LARGE SCALE GENOMIC DNA]</scope>
    <source>
        <strain evidence="4 5">A20-9</strain>
    </source>
</reference>
<keyword evidence="1 2" id="KW-0732">Signal</keyword>
<organism evidence="4 5">
    <name type="scientific">Croceimicrobium hydrocarbonivorans</name>
    <dbReference type="NCBI Taxonomy" id="2761580"/>
    <lineage>
        <taxon>Bacteria</taxon>
        <taxon>Pseudomonadati</taxon>
        <taxon>Bacteroidota</taxon>
        <taxon>Flavobacteriia</taxon>
        <taxon>Flavobacteriales</taxon>
        <taxon>Owenweeksiaceae</taxon>
        <taxon>Croceimicrobium</taxon>
    </lineage>
</organism>
<keyword evidence="5" id="KW-1185">Reference proteome</keyword>
<dbReference type="RefSeq" id="WP_210757646.1">
    <property type="nucleotide sequence ID" value="NZ_CP060139.1"/>
</dbReference>
<sequence length="214" mass="24312">MKKTLILSFCFLCAIGLKAQIEKGNFLTGIGSQIVSGGAQTNSISFTTYTVRYSNPDQDLSDQDKLSSFHISPRIGYFIFDHFATGINFSYYYAKSEVPDWSTTKTNQYLVGPFVRYYYPFEKFWLFSEIDCAFGGTKTSFQVINYNEQEYNSTLFKYQFALGIAMPLHEKISLDLGFSYSSSTADEPDFLPLYDKVQTRGFGLNLGLSIFLGR</sequence>
<dbReference type="Pfam" id="PF13505">
    <property type="entry name" value="OMP_b-brl"/>
    <property type="match status" value="1"/>
</dbReference>
<name>A0A7H0VBL2_9FLAO</name>
<accession>A0A7H0VBL2</accession>
<feature type="signal peptide" evidence="2">
    <location>
        <begin position="1"/>
        <end position="19"/>
    </location>
</feature>